<proteinExistence type="predicted"/>
<comment type="caution">
    <text evidence="1">The sequence shown here is derived from an EMBL/GenBank/DDBJ whole genome shotgun (WGS) entry which is preliminary data.</text>
</comment>
<gene>
    <name evidence="1" type="ORF">PIB30_082030</name>
</gene>
<evidence type="ECO:0000313" key="2">
    <source>
        <dbReference type="Proteomes" id="UP001341840"/>
    </source>
</evidence>
<name>A0ABU6VR20_9FABA</name>
<reference evidence="1 2" key="1">
    <citation type="journal article" date="2023" name="Plants (Basel)">
        <title>Bridging the Gap: Combining Genomics and Transcriptomics Approaches to Understand Stylosanthes scabra, an Orphan Legume from the Brazilian Caatinga.</title>
        <authorList>
            <person name="Ferreira-Neto J.R.C."/>
            <person name="da Silva M.D."/>
            <person name="Binneck E."/>
            <person name="de Melo N.F."/>
            <person name="da Silva R.H."/>
            <person name="de Melo A.L.T.M."/>
            <person name="Pandolfi V."/>
            <person name="Bustamante F.O."/>
            <person name="Brasileiro-Vidal A.C."/>
            <person name="Benko-Iseppon A.M."/>
        </authorList>
    </citation>
    <scope>NUCLEOTIDE SEQUENCE [LARGE SCALE GENOMIC DNA]</scope>
    <source>
        <tissue evidence="1">Leaves</tissue>
    </source>
</reference>
<accession>A0ABU6VR20</accession>
<organism evidence="1 2">
    <name type="scientific">Stylosanthes scabra</name>
    <dbReference type="NCBI Taxonomy" id="79078"/>
    <lineage>
        <taxon>Eukaryota</taxon>
        <taxon>Viridiplantae</taxon>
        <taxon>Streptophyta</taxon>
        <taxon>Embryophyta</taxon>
        <taxon>Tracheophyta</taxon>
        <taxon>Spermatophyta</taxon>
        <taxon>Magnoliopsida</taxon>
        <taxon>eudicotyledons</taxon>
        <taxon>Gunneridae</taxon>
        <taxon>Pentapetalae</taxon>
        <taxon>rosids</taxon>
        <taxon>fabids</taxon>
        <taxon>Fabales</taxon>
        <taxon>Fabaceae</taxon>
        <taxon>Papilionoideae</taxon>
        <taxon>50 kb inversion clade</taxon>
        <taxon>dalbergioids sensu lato</taxon>
        <taxon>Dalbergieae</taxon>
        <taxon>Pterocarpus clade</taxon>
        <taxon>Stylosanthes</taxon>
    </lineage>
</organism>
<sequence length="121" mass="14473">MDNHIQAIYLEEALDHRRFYDYQTTPYFSIVGYEFVEPKGLPTLEDGSNDVVLWVATWMIMCVEGSNFNIKVDEEYRTKIAVSLVLKDHNIYNEKIKIRVIENLQIKYDIHDRDHEDIYRN</sequence>
<dbReference type="Proteomes" id="UP001341840">
    <property type="component" value="Unassembled WGS sequence"/>
</dbReference>
<dbReference type="EMBL" id="JASCZI010152282">
    <property type="protein sequence ID" value="MED6175832.1"/>
    <property type="molecule type" value="Genomic_DNA"/>
</dbReference>
<keyword evidence="2" id="KW-1185">Reference proteome</keyword>
<protein>
    <submittedName>
        <fullName evidence="1">Uncharacterized protein</fullName>
    </submittedName>
</protein>
<evidence type="ECO:0000313" key="1">
    <source>
        <dbReference type="EMBL" id="MED6175832.1"/>
    </source>
</evidence>